<feature type="chain" id="PRO_5042845127" description="Glucosidase 2 subunit beta" evidence="7">
    <location>
        <begin position="19"/>
        <end position="563"/>
    </location>
</feature>
<protein>
    <recommendedName>
        <fullName evidence="1">Glucosidase 2 subunit beta</fullName>
    </recommendedName>
</protein>
<feature type="compositionally biased region" description="Basic and acidic residues" evidence="6">
    <location>
        <begin position="304"/>
        <end position="330"/>
    </location>
</feature>
<dbReference type="EMBL" id="CP138588">
    <property type="protein sequence ID" value="WPH02867.1"/>
    <property type="molecule type" value="Genomic_DNA"/>
</dbReference>
<feature type="signal peptide" evidence="7">
    <location>
        <begin position="1"/>
        <end position="18"/>
    </location>
</feature>
<dbReference type="GO" id="GO:0006491">
    <property type="term" value="P:N-glycan processing"/>
    <property type="evidence" value="ECO:0007669"/>
    <property type="project" value="TreeGrafter"/>
</dbReference>
<gene>
    <name evidence="9" type="ORF">R9X50_00573500</name>
</gene>
<dbReference type="Proteomes" id="UP001303373">
    <property type="component" value="Chromosome 9"/>
</dbReference>
<evidence type="ECO:0000256" key="3">
    <source>
        <dbReference type="ARBA" id="ARBA00022824"/>
    </source>
</evidence>
<dbReference type="PROSITE" id="PS51914">
    <property type="entry name" value="MRH"/>
    <property type="match status" value="1"/>
</dbReference>
<reference evidence="9 10" key="1">
    <citation type="submission" date="2023-11" db="EMBL/GenBank/DDBJ databases">
        <title>An acidophilic fungus is an integral part of prey digestion in a carnivorous sundew plant.</title>
        <authorList>
            <person name="Tsai I.J."/>
        </authorList>
    </citation>
    <scope>NUCLEOTIDE SEQUENCE [LARGE SCALE GENOMIC DNA]</scope>
    <source>
        <strain evidence="9">169a</strain>
    </source>
</reference>
<evidence type="ECO:0000256" key="2">
    <source>
        <dbReference type="ARBA" id="ARBA00022729"/>
    </source>
</evidence>
<evidence type="ECO:0000256" key="6">
    <source>
        <dbReference type="SAM" id="MobiDB-lite"/>
    </source>
</evidence>
<proteinExistence type="predicted"/>
<dbReference type="SUPFAM" id="SSF50911">
    <property type="entry name" value="Mannose 6-phosphate receptor domain"/>
    <property type="match status" value="1"/>
</dbReference>
<dbReference type="InterPro" id="IPR028146">
    <property type="entry name" value="PRKCSH_N"/>
</dbReference>
<evidence type="ECO:0000256" key="7">
    <source>
        <dbReference type="SAM" id="SignalP"/>
    </source>
</evidence>
<dbReference type="GO" id="GO:0017177">
    <property type="term" value="C:glucosidase II complex"/>
    <property type="evidence" value="ECO:0007669"/>
    <property type="project" value="TreeGrafter"/>
</dbReference>
<dbReference type="InterPro" id="IPR039794">
    <property type="entry name" value="Gtb1-like"/>
</dbReference>
<keyword evidence="4" id="KW-1015">Disulfide bond</keyword>
<keyword evidence="5" id="KW-0175">Coiled coil</keyword>
<keyword evidence="3" id="KW-0256">Endoplasmic reticulum</keyword>
<dbReference type="AlphaFoldDB" id="A0AAQ3MCV1"/>
<feature type="coiled-coil region" evidence="5">
    <location>
        <begin position="168"/>
        <end position="220"/>
    </location>
</feature>
<accession>A0AAQ3MCV1</accession>
<feature type="coiled-coil region" evidence="5">
    <location>
        <begin position="255"/>
        <end position="282"/>
    </location>
</feature>
<feature type="domain" description="MRH" evidence="8">
    <location>
        <begin position="434"/>
        <end position="548"/>
    </location>
</feature>
<sequence length="563" mass="62945">MKRVAALLCLGYASAVYAAPEVSRPRGVGPEFAKFYKDHDTFSCIAAPSIIIPFNRVNDDYCDCPDGSDEPGTSACAHLSPLSPRTPADAVPHNIDSSLALPGFYCKNKGHIPGYIPFTRVNDGICDYEVCCDGSEEWEGIGGIKCENRCKEIGKEWRKQDEIRQKALGNAARKRKELVATASRLRKELQDRIKTLTAEVAASEKKVQNLERDFNEIERKEKGKIVRGANSPKAGKLGVLVGLAKQRTEELRTSLERVRRERDSSKSRLQELENLLSTFKEEYNPNFNDEGVKRAVRGWEDYAARDKGPESEPALDRDLDEITKSDKENGLDWDEYEGDEENEIDVLYSFENYLPPFLREWVDQKLRDLRVMLIENGILAERSSSSESRVVTDARSRLESARTELGAHRNSVKSLQEDLDKDFGPDDVFRALKGECISTDSGEYTYEVCFMGQTTQKPKKGGGNVNMGNFVGIDRITVDDELPANGKGVGSGERIVMKHENGQHCWNGPNRSTMVVLACSEENEVWKIVEEEKCVYRMEVGTPAVCESSNGAAKAESAQKDEL</sequence>
<dbReference type="Pfam" id="PF13015">
    <property type="entry name" value="PRKCSH_1"/>
    <property type="match status" value="1"/>
</dbReference>
<organism evidence="9 10">
    <name type="scientific">Acrodontium crateriforme</name>
    <dbReference type="NCBI Taxonomy" id="150365"/>
    <lineage>
        <taxon>Eukaryota</taxon>
        <taxon>Fungi</taxon>
        <taxon>Dikarya</taxon>
        <taxon>Ascomycota</taxon>
        <taxon>Pezizomycotina</taxon>
        <taxon>Dothideomycetes</taxon>
        <taxon>Dothideomycetidae</taxon>
        <taxon>Mycosphaerellales</taxon>
        <taxon>Teratosphaeriaceae</taxon>
        <taxon>Acrodontium</taxon>
    </lineage>
</organism>
<name>A0AAQ3MCV1_9PEZI</name>
<evidence type="ECO:0000313" key="10">
    <source>
        <dbReference type="Proteomes" id="UP001303373"/>
    </source>
</evidence>
<evidence type="ECO:0000313" key="9">
    <source>
        <dbReference type="EMBL" id="WPH02867.1"/>
    </source>
</evidence>
<dbReference type="InterPro" id="IPR009011">
    <property type="entry name" value="Man6P_isomerase_rcpt-bd_dom_sf"/>
</dbReference>
<dbReference type="Gene3D" id="2.70.130.10">
    <property type="entry name" value="Mannose-6-phosphate receptor binding domain"/>
    <property type="match status" value="1"/>
</dbReference>
<evidence type="ECO:0000256" key="1">
    <source>
        <dbReference type="ARBA" id="ARBA00022387"/>
    </source>
</evidence>
<dbReference type="PANTHER" id="PTHR12630:SF1">
    <property type="entry name" value="GLUCOSIDASE 2 SUBUNIT BETA"/>
    <property type="match status" value="1"/>
</dbReference>
<keyword evidence="2 7" id="KW-0732">Signal</keyword>
<feature type="region of interest" description="Disordered" evidence="6">
    <location>
        <begin position="304"/>
        <end position="336"/>
    </location>
</feature>
<dbReference type="Pfam" id="PF12999">
    <property type="entry name" value="PRKCSH-like"/>
    <property type="match status" value="2"/>
</dbReference>
<keyword evidence="10" id="KW-1185">Reference proteome</keyword>
<dbReference type="InterPro" id="IPR044865">
    <property type="entry name" value="MRH_dom"/>
</dbReference>
<evidence type="ECO:0000256" key="5">
    <source>
        <dbReference type="SAM" id="Coils"/>
    </source>
</evidence>
<evidence type="ECO:0000259" key="8">
    <source>
        <dbReference type="PROSITE" id="PS51914"/>
    </source>
</evidence>
<dbReference type="InterPro" id="IPR036607">
    <property type="entry name" value="PRKCSH"/>
</dbReference>
<evidence type="ECO:0000256" key="4">
    <source>
        <dbReference type="ARBA" id="ARBA00023157"/>
    </source>
</evidence>
<dbReference type="PANTHER" id="PTHR12630">
    <property type="entry name" value="N-LINKED OLIGOSACCHARIDE PROCESSING"/>
    <property type="match status" value="1"/>
</dbReference>